<proteinExistence type="predicted"/>
<sequence>MGFQLTPESLRKLCKDLKLYTSCPELNDILHLQCKGITKLENLDAYTGLKTLYLEQNAISEIENLDKLVNLRCLYLGKNMIYSTLGLQALTNLESLDLSENVITTITDLSKLPLLKTLNLAGNRLATVDDIHDLAGCTQLQSLDLASNRLQATDVVDFLTTLPLLYLKLMGNPAVSNYKHYRKTLLARMPALNYLDDSPVFPKDRRLAQAFIDGGGLEAERAMRDTIRREEDELAEAHRRAFDAMVERARQQPPEPHDPMRFRAVPPGESDSDEEGLPALYRRRNRAAAKADAEAAAAAAEAEAADAAAVAADAALAAVSDDSSPAVDEVPAATAGATAAAEVSGATLGPDAAAVSAPASESLTPPVSAQPPPGSLIVRLEAELRELAAAASCGAAAAAAVGAASVSAASTDASAAALPPVSGGNSGSTNDGAIGASTLLQATLERLRAGGVSNMMPPGVVRQQQQQQYVPGAARPDFREELRERAIARAAARAELANAMSAASEGLSSPRGATGSGAGDGSSDGADAAFGGAASASFPARAGAAHAPRTSRPVWRTPDYQRLWSMALQVGEAQEQQQQGQEQEQEHGAGGALPNGTQEERGEAEEAAAASSLLQFQAPQRRDTFAEGHVEGVAAAEGQSAVTTAAAAGEPPHPSLDRQSVTSANDAATAPTPDEVQSIADSAMGYDRIPRGGGASAGGSLSGSGGLRMLGGHHHHERDADLDSARSRGGGLSDLDLRAAEVDLDSARGGLVRGPGAMLGDIDSARSYSRAASSRGDPDDVDDEGGEGGEEAGSGMGFEGEEGGEGGGMGSAGSVREEDVAVELGDGELREEDSDMSAGGVGGDDADLFARYSITTYGRGDTSHLRQRRNSGGGEGSEGATAEAAALSASPAAPSTSRLRHGSCAGEGQRPQPSEGQRGDDSGGSGTPHAEAAGTPPSLPQDNQPPYHSPTHAHSQYSQPPHARTAGAAHARERGAADGSVGAGDAGEAAVGEVDLEPLSLLPPHLRNEALPVHVSLSGHAGLRRTDTANITTMGESSGEQTPFSSASYEGDAAASGSVSGPSGSHSPPLRHYDSARDLGARGDGGGAATAAGNTNEAEEQLHQHASAAATATAVGNPSELLLRARSIMTASPVEAAGGHGGGGSGGGPAGPMGHMRRSSSAAPADLYHQLAGQLQDPETLAAARQAVLGTAAAVGGGALMRSGGGGPMQQQQGARQASSAVGPGQSTAVESSNSDGGPRLTGLYELD</sequence>
<feature type="compositionally biased region" description="Basic and acidic residues" evidence="6">
    <location>
        <begin position="717"/>
        <end position="726"/>
    </location>
</feature>
<evidence type="ECO:0008006" key="9">
    <source>
        <dbReference type="Google" id="ProtNLM"/>
    </source>
</evidence>
<evidence type="ECO:0000256" key="3">
    <source>
        <dbReference type="ARBA" id="ARBA00022737"/>
    </source>
</evidence>
<feature type="region of interest" description="Disordered" evidence="6">
    <location>
        <begin position="1033"/>
        <end position="1108"/>
    </location>
</feature>
<evidence type="ECO:0000256" key="6">
    <source>
        <dbReference type="SAM" id="MobiDB-lite"/>
    </source>
</evidence>
<dbReference type="Proteomes" id="UP001054857">
    <property type="component" value="Unassembled WGS sequence"/>
</dbReference>
<dbReference type="SMART" id="SM00365">
    <property type="entry name" value="LRR_SD22"/>
    <property type="match status" value="5"/>
</dbReference>
<keyword evidence="8" id="KW-1185">Reference proteome</keyword>
<feature type="compositionally biased region" description="Polar residues" evidence="6">
    <location>
        <begin position="940"/>
        <end position="959"/>
    </location>
</feature>
<feature type="region of interest" description="Disordered" evidence="6">
    <location>
        <begin position="641"/>
        <end position="728"/>
    </location>
</feature>
<name>A0AAD3DTE2_9CHLO</name>
<feature type="compositionally biased region" description="Acidic residues" evidence="6">
    <location>
        <begin position="779"/>
        <end position="790"/>
    </location>
</feature>
<dbReference type="PROSITE" id="PS51450">
    <property type="entry name" value="LRR"/>
    <property type="match status" value="4"/>
</dbReference>
<feature type="region of interest" description="Disordered" evidence="6">
    <location>
        <begin position="1197"/>
        <end position="1248"/>
    </location>
</feature>
<feature type="compositionally biased region" description="Gly residues" evidence="6">
    <location>
        <begin position="691"/>
        <end position="709"/>
    </location>
</feature>
<feature type="compositionally biased region" description="Polar residues" evidence="6">
    <location>
        <begin position="657"/>
        <end position="666"/>
    </location>
</feature>
<dbReference type="GO" id="GO:0005930">
    <property type="term" value="C:axoneme"/>
    <property type="evidence" value="ECO:0007669"/>
    <property type="project" value="UniProtKB-SubCell"/>
</dbReference>
<dbReference type="EMBL" id="BMAR01000019">
    <property type="protein sequence ID" value="GFR47745.1"/>
    <property type="molecule type" value="Genomic_DNA"/>
</dbReference>
<dbReference type="InterPro" id="IPR032675">
    <property type="entry name" value="LRR_dom_sf"/>
</dbReference>
<evidence type="ECO:0000256" key="5">
    <source>
        <dbReference type="ARBA" id="ARBA00023273"/>
    </source>
</evidence>
<gene>
    <name evidence="7" type="ORF">Agub_g9510</name>
</gene>
<dbReference type="FunFam" id="3.80.10.10:FF:002216">
    <property type="entry name" value="Predicted protein"/>
    <property type="match status" value="1"/>
</dbReference>
<feature type="region of interest" description="Disordered" evidence="6">
    <location>
        <begin position="571"/>
        <end position="610"/>
    </location>
</feature>
<comment type="subcellular location">
    <subcellularLocation>
        <location evidence="1">Cytoplasm</location>
        <location evidence="1">Cytoskeleton</location>
        <location evidence="1">Cilium axoneme</location>
    </subcellularLocation>
</comment>
<feature type="compositionally biased region" description="Basic and acidic residues" evidence="6">
    <location>
        <begin position="1071"/>
        <end position="1081"/>
    </location>
</feature>
<keyword evidence="4" id="KW-0969">Cilium</keyword>
<dbReference type="PANTHER" id="PTHR45973">
    <property type="entry name" value="PROTEIN PHOSPHATASE 1 REGULATORY SUBUNIT SDS22-RELATED"/>
    <property type="match status" value="1"/>
</dbReference>
<feature type="compositionally biased region" description="Polar residues" evidence="6">
    <location>
        <begin position="1225"/>
        <end position="1236"/>
    </location>
</feature>
<dbReference type="FunFam" id="3.80.10.10:FF:001343">
    <property type="entry name" value="Dynein assembly factor 1"/>
    <property type="match status" value="1"/>
</dbReference>
<keyword evidence="5" id="KW-0966">Cell projection</keyword>
<evidence type="ECO:0000256" key="2">
    <source>
        <dbReference type="ARBA" id="ARBA00022614"/>
    </source>
</evidence>
<feature type="compositionally biased region" description="Low complexity" evidence="6">
    <location>
        <begin position="1053"/>
        <end position="1068"/>
    </location>
</feature>
<keyword evidence="3" id="KW-0677">Repeat</keyword>
<comment type="caution">
    <text evidence="7">The sequence shown here is derived from an EMBL/GenBank/DDBJ whole genome shotgun (WGS) entry which is preliminary data.</text>
</comment>
<accession>A0AAD3DTE2</accession>
<feature type="region of interest" description="Disordered" evidence="6">
    <location>
        <begin position="249"/>
        <end position="276"/>
    </location>
</feature>
<dbReference type="AlphaFoldDB" id="A0AAD3DTE2"/>
<feature type="compositionally biased region" description="Gly residues" evidence="6">
    <location>
        <begin position="1197"/>
        <end position="1208"/>
    </location>
</feature>
<feature type="compositionally biased region" description="Low complexity" evidence="6">
    <location>
        <begin position="1209"/>
        <end position="1221"/>
    </location>
</feature>
<reference evidence="7 8" key="1">
    <citation type="journal article" date="2021" name="Sci. Rep.">
        <title>Genome sequencing of the multicellular alga Astrephomene provides insights into convergent evolution of germ-soma differentiation.</title>
        <authorList>
            <person name="Yamashita S."/>
            <person name="Yamamoto K."/>
            <person name="Matsuzaki R."/>
            <person name="Suzuki S."/>
            <person name="Yamaguchi H."/>
            <person name="Hirooka S."/>
            <person name="Minakuchi Y."/>
            <person name="Miyagishima S."/>
            <person name="Kawachi M."/>
            <person name="Toyoda A."/>
            <person name="Nozaki H."/>
        </authorList>
    </citation>
    <scope>NUCLEOTIDE SEQUENCE [LARGE SCALE GENOMIC DNA]</scope>
    <source>
        <strain evidence="7 8">NIES-4017</strain>
    </source>
</reference>
<evidence type="ECO:0000313" key="8">
    <source>
        <dbReference type="Proteomes" id="UP001054857"/>
    </source>
</evidence>
<feature type="compositionally biased region" description="Low complexity" evidence="6">
    <location>
        <begin position="571"/>
        <end position="582"/>
    </location>
</feature>
<keyword evidence="2" id="KW-0433">Leucine-rich repeat</keyword>
<dbReference type="SUPFAM" id="SSF52075">
    <property type="entry name" value="Outer arm dynein light chain 1"/>
    <property type="match status" value="1"/>
</dbReference>
<feature type="compositionally biased region" description="Basic and acidic residues" evidence="6">
    <location>
        <begin position="249"/>
        <end position="261"/>
    </location>
</feature>
<feature type="region of interest" description="Disordered" evidence="6">
    <location>
        <begin position="1134"/>
        <end position="1165"/>
    </location>
</feature>
<feature type="compositionally biased region" description="Polar residues" evidence="6">
    <location>
        <begin position="1033"/>
        <end position="1048"/>
    </location>
</feature>
<feature type="region of interest" description="Disordered" evidence="6">
    <location>
        <begin position="767"/>
        <end position="989"/>
    </location>
</feature>
<dbReference type="Pfam" id="PF14580">
    <property type="entry name" value="LRR_9"/>
    <property type="match status" value="1"/>
</dbReference>
<evidence type="ECO:0000313" key="7">
    <source>
        <dbReference type="EMBL" id="GFR47745.1"/>
    </source>
</evidence>
<dbReference type="InterPro" id="IPR001611">
    <property type="entry name" value="Leu-rich_rpt"/>
</dbReference>
<organism evidence="7 8">
    <name type="scientific">Astrephomene gubernaculifera</name>
    <dbReference type="NCBI Taxonomy" id="47775"/>
    <lineage>
        <taxon>Eukaryota</taxon>
        <taxon>Viridiplantae</taxon>
        <taxon>Chlorophyta</taxon>
        <taxon>core chlorophytes</taxon>
        <taxon>Chlorophyceae</taxon>
        <taxon>CS clade</taxon>
        <taxon>Chlamydomonadales</taxon>
        <taxon>Astrephomenaceae</taxon>
        <taxon>Astrephomene</taxon>
    </lineage>
</organism>
<feature type="compositionally biased region" description="Acidic residues" evidence="6">
    <location>
        <begin position="825"/>
        <end position="835"/>
    </location>
</feature>
<evidence type="ECO:0000256" key="1">
    <source>
        <dbReference type="ARBA" id="ARBA00004430"/>
    </source>
</evidence>
<dbReference type="InterPro" id="IPR050576">
    <property type="entry name" value="Cilia_flagella_integrity"/>
</dbReference>
<evidence type="ECO:0000256" key="4">
    <source>
        <dbReference type="ARBA" id="ARBA00023069"/>
    </source>
</evidence>
<dbReference type="PANTHER" id="PTHR45973:SF9">
    <property type="entry name" value="LEUCINE-RICH REPEAT-CONTAINING PROTEIN 46"/>
    <property type="match status" value="1"/>
</dbReference>
<feature type="compositionally biased region" description="Low complexity" evidence="6">
    <location>
        <begin position="878"/>
        <end position="897"/>
    </location>
</feature>
<dbReference type="Gene3D" id="3.80.10.10">
    <property type="entry name" value="Ribonuclease Inhibitor"/>
    <property type="match status" value="2"/>
</dbReference>
<protein>
    <recommendedName>
        <fullName evidence="9">Dynein assembly factor 1, axonemal homolog</fullName>
    </recommendedName>
</protein>
<feature type="region of interest" description="Disordered" evidence="6">
    <location>
        <begin position="502"/>
        <end position="526"/>
    </location>
</feature>
<feature type="compositionally biased region" description="Low complexity" evidence="6">
    <location>
        <begin position="502"/>
        <end position="513"/>
    </location>
</feature>
<feature type="compositionally biased region" description="Gly residues" evidence="6">
    <location>
        <begin position="1138"/>
        <end position="1151"/>
    </location>
</feature>